<keyword evidence="6" id="KW-1185">Reference proteome</keyword>
<comment type="caution">
    <text evidence="5">The sequence shown here is derived from an EMBL/GenBank/DDBJ whole genome shotgun (WGS) entry which is preliminary data.</text>
</comment>
<dbReference type="PANTHER" id="PTHR10333">
    <property type="entry name" value="INHIBITOR OF GROWTH PROTEIN"/>
    <property type="match status" value="1"/>
</dbReference>
<feature type="site" description="Histone H3K4me3 binding" evidence="2">
    <location>
        <position position="370"/>
    </location>
</feature>
<dbReference type="PANTHER" id="PTHR10333:SF42">
    <property type="entry name" value="INHIBITOR OF GROWTH PROTEIN 5"/>
    <property type="match status" value="1"/>
</dbReference>
<sequence length="484" mass="52299">MNGAPASSPSTAYGLALLSEYTHTLDSVPVDLSRSFGDLRELDAVLSSSITLLTAKVNELINMIETKAGTNDERLFLLTEIAEEAARLKLGGEDKIRVACHAADGLRAHKAHMKALLDLIPDQEFARSAEALSRKTAYPHVATRNFYPPGMAGEGGRRNRRAAGATYNGLLVNGVDASPGKRKRVVARDDDADVTRTPSKKERVEAPKRNGARPKRDRVASPTESIMSVASHLPQNTPIQSNNTNSRQNASGRAGSNSSTNKRNQAETSSSRREAYSAQPPSSSHPSLPAPYAATANVVVEAHGVRATSNGVLSDWPHGQLEGPGMPVARNISAALEGNDGTLSAGGEPDGDADDGKTYCFCDGVSYGEMIACDDEECEKEWDENHFSVALKKGDTRLTKCDANKPTNDHQCRKKPRLKIAGERVVQDIKMHAGFPSICLGSISPHLLADVWMEWSRRAMHDNPMRGHREPKIEHVLRSSPTSS</sequence>
<feature type="domain" description="Inhibitor of growth protein N-terminal histone-binding" evidence="4">
    <location>
        <begin position="17"/>
        <end position="120"/>
    </location>
</feature>
<evidence type="ECO:0000256" key="3">
    <source>
        <dbReference type="SAM" id="MobiDB-lite"/>
    </source>
</evidence>
<dbReference type="Pfam" id="PF12998">
    <property type="entry name" value="ING"/>
    <property type="match status" value="1"/>
</dbReference>
<keyword evidence="1" id="KW-0156">Chromatin regulator</keyword>
<feature type="site" description="Histone H3K4me3 binding" evidence="2">
    <location>
        <position position="374"/>
    </location>
</feature>
<protein>
    <recommendedName>
        <fullName evidence="4">Inhibitor of growth protein N-terminal histone-binding domain-containing protein</fullName>
    </recommendedName>
</protein>
<evidence type="ECO:0000256" key="2">
    <source>
        <dbReference type="PIRSR" id="PIRSR628651-50"/>
    </source>
</evidence>
<feature type="compositionally biased region" description="Basic and acidic residues" evidence="3">
    <location>
        <begin position="199"/>
        <end position="208"/>
    </location>
</feature>
<evidence type="ECO:0000259" key="4">
    <source>
        <dbReference type="SMART" id="SM01408"/>
    </source>
</evidence>
<evidence type="ECO:0000313" key="6">
    <source>
        <dbReference type="Proteomes" id="UP000184267"/>
    </source>
</evidence>
<feature type="site" description="Histone H3K4me3 binding" evidence="2">
    <location>
        <position position="382"/>
    </location>
</feature>
<dbReference type="GO" id="GO:0006325">
    <property type="term" value="P:chromatin organization"/>
    <property type="evidence" value="ECO:0007669"/>
    <property type="project" value="UniProtKB-KW"/>
</dbReference>
<dbReference type="Proteomes" id="UP000184267">
    <property type="component" value="Unassembled WGS sequence"/>
</dbReference>
<dbReference type="GO" id="GO:0005634">
    <property type="term" value="C:nucleus"/>
    <property type="evidence" value="ECO:0007669"/>
    <property type="project" value="TreeGrafter"/>
</dbReference>
<dbReference type="GO" id="GO:0006355">
    <property type="term" value="P:regulation of DNA-templated transcription"/>
    <property type="evidence" value="ECO:0007669"/>
    <property type="project" value="TreeGrafter"/>
</dbReference>
<dbReference type="EMBL" id="MNAD01001539">
    <property type="protein sequence ID" value="OJT04534.1"/>
    <property type="molecule type" value="Genomic_DNA"/>
</dbReference>
<dbReference type="InterPro" id="IPR028651">
    <property type="entry name" value="ING_fam"/>
</dbReference>
<dbReference type="GO" id="GO:0000785">
    <property type="term" value="C:chromatin"/>
    <property type="evidence" value="ECO:0007669"/>
    <property type="project" value="UniProtKB-ARBA"/>
</dbReference>
<dbReference type="SUPFAM" id="SSF57903">
    <property type="entry name" value="FYVE/PHD zinc finger"/>
    <property type="match status" value="1"/>
</dbReference>
<accession>A0A1M2VAA6</accession>
<dbReference type="OMA" id="YKMGGED"/>
<gene>
    <name evidence="5" type="ORF">TRAPUB_4804</name>
</gene>
<dbReference type="OrthoDB" id="2505961at2759"/>
<dbReference type="Gene3D" id="6.10.140.1740">
    <property type="match status" value="1"/>
</dbReference>
<dbReference type="STRING" id="154538.A0A1M2VAA6"/>
<feature type="compositionally biased region" description="Low complexity" evidence="3">
    <location>
        <begin position="276"/>
        <end position="290"/>
    </location>
</feature>
<dbReference type="InterPro" id="IPR024610">
    <property type="entry name" value="ING_N_histone-binding"/>
</dbReference>
<evidence type="ECO:0000256" key="1">
    <source>
        <dbReference type="ARBA" id="ARBA00022853"/>
    </source>
</evidence>
<organism evidence="5 6">
    <name type="scientific">Trametes pubescens</name>
    <name type="common">White-rot fungus</name>
    <dbReference type="NCBI Taxonomy" id="154538"/>
    <lineage>
        <taxon>Eukaryota</taxon>
        <taxon>Fungi</taxon>
        <taxon>Dikarya</taxon>
        <taxon>Basidiomycota</taxon>
        <taxon>Agaricomycotina</taxon>
        <taxon>Agaricomycetes</taxon>
        <taxon>Polyporales</taxon>
        <taxon>Polyporaceae</taxon>
        <taxon>Trametes</taxon>
    </lineage>
</organism>
<dbReference type="InterPro" id="IPR011011">
    <property type="entry name" value="Znf_FYVE_PHD"/>
</dbReference>
<reference evidence="5 6" key="1">
    <citation type="submission" date="2016-10" db="EMBL/GenBank/DDBJ databases">
        <title>Genome sequence of the basidiomycete white-rot fungus Trametes pubescens.</title>
        <authorList>
            <person name="Makela M.R."/>
            <person name="Granchi Z."/>
            <person name="Peng M."/>
            <person name="De Vries R.P."/>
            <person name="Grigoriev I."/>
            <person name="Riley R."/>
            <person name="Hilden K."/>
        </authorList>
    </citation>
    <scope>NUCLEOTIDE SEQUENCE [LARGE SCALE GENOMIC DNA]</scope>
    <source>
        <strain evidence="5 6">FBCC735</strain>
    </source>
</reference>
<dbReference type="InterPro" id="IPR013083">
    <property type="entry name" value="Znf_RING/FYVE/PHD"/>
</dbReference>
<dbReference type="AlphaFoldDB" id="A0A1M2VAA6"/>
<feature type="compositionally biased region" description="Polar residues" evidence="3">
    <location>
        <begin position="222"/>
        <end position="269"/>
    </location>
</feature>
<dbReference type="Gene3D" id="3.30.40.10">
    <property type="entry name" value="Zinc/RING finger domain, C3HC4 (zinc finger)"/>
    <property type="match status" value="1"/>
</dbReference>
<feature type="site" description="Histone H3K4me3 binding" evidence="2">
    <location>
        <position position="359"/>
    </location>
</feature>
<proteinExistence type="predicted"/>
<dbReference type="SMART" id="SM01408">
    <property type="entry name" value="ING"/>
    <property type="match status" value="1"/>
</dbReference>
<name>A0A1M2VAA6_TRAPU</name>
<feature type="region of interest" description="Disordered" evidence="3">
    <location>
        <begin position="174"/>
        <end position="290"/>
    </location>
</feature>
<evidence type="ECO:0000313" key="5">
    <source>
        <dbReference type="EMBL" id="OJT04534.1"/>
    </source>
</evidence>